<dbReference type="InterPro" id="IPR043137">
    <property type="entry name" value="GGT_ssub_C"/>
</dbReference>
<dbReference type="InterPro" id="IPR052896">
    <property type="entry name" value="GGT-like_enzyme"/>
</dbReference>
<dbReference type="InterPro" id="IPR043138">
    <property type="entry name" value="GGT_lsub"/>
</dbReference>
<dbReference type="PRINTS" id="PR01210">
    <property type="entry name" value="GGTRANSPTASE"/>
</dbReference>
<dbReference type="SUPFAM" id="SSF56235">
    <property type="entry name" value="N-terminal nucleophile aminohydrolases (Ntn hydrolases)"/>
    <property type="match status" value="1"/>
</dbReference>
<dbReference type="Pfam" id="PF01019">
    <property type="entry name" value="G_glu_transpept"/>
    <property type="match status" value="1"/>
</dbReference>
<dbReference type="InterPro" id="IPR029055">
    <property type="entry name" value="Ntn_hydrolases_N"/>
</dbReference>
<dbReference type="AlphaFoldDB" id="A0A0A3XE62"/>
<comment type="caution">
    <text evidence="1">The sequence shown here is derived from an EMBL/GenBank/DDBJ whole genome shotgun (WGS) entry which is preliminary data.</text>
</comment>
<proteinExistence type="predicted"/>
<protein>
    <submittedName>
        <fullName evidence="1">Gamma-glutamyltransferase</fullName>
    </submittedName>
</protein>
<evidence type="ECO:0000313" key="2">
    <source>
        <dbReference type="Proteomes" id="UP000030377"/>
    </source>
</evidence>
<organism evidence="1 2">
    <name type="scientific">Bradyrhizobium japonicum</name>
    <dbReference type="NCBI Taxonomy" id="375"/>
    <lineage>
        <taxon>Bacteria</taxon>
        <taxon>Pseudomonadati</taxon>
        <taxon>Pseudomonadota</taxon>
        <taxon>Alphaproteobacteria</taxon>
        <taxon>Hyphomicrobiales</taxon>
        <taxon>Nitrobacteraceae</taxon>
        <taxon>Bradyrhizobium</taxon>
    </lineage>
</organism>
<dbReference type="PANTHER" id="PTHR43881">
    <property type="entry name" value="GAMMA-GLUTAMYLTRANSPEPTIDASE (AFU_ORTHOLOGUE AFUA_4G13580)"/>
    <property type="match status" value="1"/>
</dbReference>
<dbReference type="RefSeq" id="WP_041961153.1">
    <property type="nucleotide sequence ID" value="NZ_JRPN01000219.1"/>
</dbReference>
<keyword evidence="1" id="KW-0808">Transferase</keyword>
<dbReference type="Proteomes" id="UP000030377">
    <property type="component" value="Unassembled WGS sequence"/>
</dbReference>
<accession>A0A0A3XE62</accession>
<dbReference type="Gene3D" id="3.60.20.40">
    <property type="match status" value="1"/>
</dbReference>
<gene>
    <name evidence="1" type="ORF">MA20_48595</name>
</gene>
<feature type="non-terminal residue" evidence="1">
    <location>
        <position position="1"/>
    </location>
</feature>
<dbReference type="PANTHER" id="PTHR43881:SF1">
    <property type="entry name" value="GAMMA-GLUTAMYLTRANSPEPTIDASE (AFU_ORTHOLOGUE AFUA_4G13580)"/>
    <property type="match status" value="1"/>
</dbReference>
<dbReference type="GO" id="GO:0016740">
    <property type="term" value="F:transferase activity"/>
    <property type="evidence" value="ECO:0007669"/>
    <property type="project" value="UniProtKB-KW"/>
</dbReference>
<reference evidence="1 2" key="1">
    <citation type="submission" date="2014-09" db="EMBL/GenBank/DDBJ databases">
        <title>Draft genome of Bradyrhizobium japonicum Is-34.</title>
        <authorList>
            <person name="Tsurumaru H."/>
            <person name="Yamakawa T."/>
            <person name="Hashimoto S."/>
            <person name="Okizaki K."/>
            <person name="Kanesaki Y."/>
            <person name="Yoshikawa H."/>
            <person name="Yajima S."/>
        </authorList>
    </citation>
    <scope>NUCLEOTIDE SEQUENCE [LARGE SCALE GENOMIC DNA]</scope>
    <source>
        <strain evidence="1 2">Is-34</strain>
    </source>
</reference>
<dbReference type="EMBL" id="JRPN01000219">
    <property type="protein sequence ID" value="KGT72722.1"/>
    <property type="molecule type" value="Genomic_DNA"/>
</dbReference>
<evidence type="ECO:0000313" key="1">
    <source>
        <dbReference type="EMBL" id="KGT72722.1"/>
    </source>
</evidence>
<dbReference type="Gene3D" id="1.10.246.130">
    <property type="match status" value="1"/>
</dbReference>
<sequence>AQNGYPISPTLGQYWQLGYNKFKETLSGEEFTSWFKTFAPDGRAPKIGEIWRSPGHADTLRKIAETKAESFYRGELAERIDAFSRQCGGHLSKDDLAAYAPEWVTPIRVHYKGYHVWEIPPNGQGIVALMALNILKEDDFLAKESVDTYHRQIEAMKLAFVDGLKYVTQRDQMKVTVEDLLSDQYGAARRALIGEEALMPEPGEPVRSGTVYLATADGEGNMVSFIQSNYMGFGSGIVIPGTGISMQNRGHTFSLDPNHHNYLEPGKKTYHTIIPGFLTKGDQAVGPFGVMGGFMQPQGHVQVIMNTIDFHLNPQASLDAPRWQWIEGKIIEVERDFPEHIALALERKGHQIKWGMGPGGFGRGQIIWRTDDGVLVGGTDHRTDGTVAVW</sequence>
<name>A0A0A3XE62_BRAJP</name>